<gene>
    <name evidence="6" type="ORF">Sjap_023447</name>
</gene>
<comment type="subcellular location">
    <subcellularLocation>
        <location evidence="1">Mitochondrion</location>
    </subcellularLocation>
</comment>
<evidence type="ECO:0000256" key="4">
    <source>
        <dbReference type="ARBA" id="ARBA00035682"/>
    </source>
</evidence>
<comment type="similarity">
    <text evidence="3">Belongs to the mitochondrion-specific ribosomal protein mS38 family.</text>
</comment>
<name>A0AAP0HP87_9MAGN</name>
<dbReference type="AlphaFoldDB" id="A0AAP0HP87"/>
<dbReference type="GO" id="GO:0005739">
    <property type="term" value="C:mitochondrion"/>
    <property type="evidence" value="ECO:0007669"/>
    <property type="project" value="UniProtKB-SubCell"/>
</dbReference>
<dbReference type="InterPro" id="IPR013177">
    <property type="entry name" value="Ribosomal_mS38_C"/>
</dbReference>
<evidence type="ECO:0000256" key="1">
    <source>
        <dbReference type="ARBA" id="ARBA00004173"/>
    </source>
</evidence>
<dbReference type="Proteomes" id="UP001417504">
    <property type="component" value="Unassembled WGS sequence"/>
</dbReference>
<reference evidence="6 7" key="1">
    <citation type="submission" date="2024-01" db="EMBL/GenBank/DDBJ databases">
        <title>Genome assemblies of Stephania.</title>
        <authorList>
            <person name="Yang L."/>
        </authorList>
    </citation>
    <scope>NUCLEOTIDE SEQUENCE [LARGE SCALE GENOMIC DNA]</scope>
    <source>
        <strain evidence="6">QJT</strain>
        <tissue evidence="6">Leaf</tissue>
    </source>
</reference>
<evidence type="ECO:0000313" key="6">
    <source>
        <dbReference type="EMBL" id="KAK9090270.1"/>
    </source>
</evidence>
<dbReference type="EMBL" id="JBBNAE010000010">
    <property type="protein sequence ID" value="KAK9090270.1"/>
    <property type="molecule type" value="Genomic_DNA"/>
</dbReference>
<dbReference type="Pfam" id="PF08213">
    <property type="entry name" value="COX24_C"/>
    <property type="match status" value="1"/>
</dbReference>
<evidence type="ECO:0000256" key="2">
    <source>
        <dbReference type="ARBA" id="ARBA00023128"/>
    </source>
</evidence>
<proteinExistence type="inferred from homology"/>
<organism evidence="6 7">
    <name type="scientific">Stephania japonica</name>
    <dbReference type="NCBI Taxonomy" id="461633"/>
    <lineage>
        <taxon>Eukaryota</taxon>
        <taxon>Viridiplantae</taxon>
        <taxon>Streptophyta</taxon>
        <taxon>Embryophyta</taxon>
        <taxon>Tracheophyta</taxon>
        <taxon>Spermatophyta</taxon>
        <taxon>Magnoliopsida</taxon>
        <taxon>Ranunculales</taxon>
        <taxon>Menispermaceae</taxon>
        <taxon>Menispermoideae</taxon>
        <taxon>Cissampelideae</taxon>
        <taxon>Stephania</taxon>
    </lineage>
</organism>
<sequence>MAHALRELAKKPSTLRTIATTLTNKTEQPNLITPSIPPLKPIFNELFQAHPCEQKPIFASQITDPIDSPNRTPIYPNFPFGYCLNPIISIGSDPFEEIVDGGYGSDVAGTVWADSVKKKRKRKMNKHKYRKLRKQASQQILA</sequence>
<accession>A0AAP0HP87</accession>
<protein>
    <recommendedName>
        <fullName evidence="4">Small ribosomal subunit protein mS38</fullName>
    </recommendedName>
</protein>
<keyword evidence="7" id="KW-1185">Reference proteome</keyword>
<evidence type="ECO:0000313" key="7">
    <source>
        <dbReference type="Proteomes" id="UP001417504"/>
    </source>
</evidence>
<evidence type="ECO:0000256" key="3">
    <source>
        <dbReference type="ARBA" id="ARBA00035647"/>
    </source>
</evidence>
<dbReference type="PANTHER" id="PTHR32035">
    <property type="entry name" value="AURORA KINASE A-INTERACTING PROTEIN"/>
    <property type="match status" value="1"/>
</dbReference>
<keyword evidence="2" id="KW-0496">Mitochondrion</keyword>
<dbReference type="PANTHER" id="PTHR32035:SF3">
    <property type="entry name" value="SMALL RIBOSOMAL SUBUNIT PROTEIN MS38"/>
    <property type="match status" value="1"/>
</dbReference>
<comment type="caution">
    <text evidence="6">The sequence shown here is derived from an EMBL/GenBank/DDBJ whole genome shotgun (WGS) entry which is preliminary data.</text>
</comment>
<dbReference type="SMART" id="SM01155">
    <property type="entry name" value="DUF1713"/>
    <property type="match status" value="1"/>
</dbReference>
<evidence type="ECO:0000259" key="5">
    <source>
        <dbReference type="SMART" id="SM01155"/>
    </source>
</evidence>
<feature type="domain" description="Ribosomal protein mS38 C-terminal" evidence="5">
    <location>
        <begin position="112"/>
        <end position="139"/>
    </location>
</feature>